<protein>
    <submittedName>
        <fullName evidence="1">Uncharacterized protein</fullName>
    </submittedName>
</protein>
<organism evidence="1 2">
    <name type="scientific">Deinococcus grandis</name>
    <dbReference type="NCBI Taxonomy" id="57498"/>
    <lineage>
        <taxon>Bacteria</taxon>
        <taxon>Thermotogati</taxon>
        <taxon>Deinococcota</taxon>
        <taxon>Deinococci</taxon>
        <taxon>Deinococcales</taxon>
        <taxon>Deinococcaceae</taxon>
        <taxon>Deinococcus</taxon>
    </lineage>
</organism>
<gene>
    <name evidence="1" type="ORF">DEIGR_400072</name>
</gene>
<reference evidence="2" key="1">
    <citation type="submission" date="2015-11" db="EMBL/GenBank/DDBJ databases">
        <title>Draft Genome Sequence of the Radioresistant Bacterium Deinococcus grandis, Isolated from Freshwater Fish in Japan.</title>
        <authorList>
            <person name="Satoh K."/>
            <person name="Onodera T."/>
            <person name="Omoso K."/>
            <person name="Takeda-Yano K."/>
            <person name="Katayama T."/>
            <person name="Oono Y."/>
            <person name="Narumi I."/>
        </authorList>
    </citation>
    <scope>NUCLEOTIDE SEQUENCE [LARGE SCALE GENOMIC DNA]</scope>
    <source>
        <strain evidence="2">ATCC 43672</strain>
    </source>
</reference>
<accession>A0A117DRZ0</accession>
<dbReference type="Proteomes" id="UP000056209">
    <property type="component" value="Unassembled WGS sequence"/>
</dbReference>
<sequence>MHPAVRKAKLRRLLTEHPVMTSVSLARLGLAQAAGWMDYPRIDLDVRTQSHQASSMTTLTFVSRQEQSLRSAPRDLLHQALLAEGALRLADDINAQALQFTYLTLRGRQGMWPDAELRSPHGRAQDVAVEVDTGYNPERVDAKLIGFAAAGYQRLIWLTSVHGRVEKLDSRVYALHAQGKLTGLKQVRTMYVDVHRPGDPYAPRPRLNKISERTATFDR</sequence>
<dbReference type="EMBL" id="BCMS01000006">
    <property type="protein sequence ID" value="GAQ23939.1"/>
    <property type="molecule type" value="Genomic_DNA"/>
</dbReference>
<keyword evidence="2" id="KW-1185">Reference proteome</keyword>
<dbReference type="AlphaFoldDB" id="A0A117DRZ0"/>
<evidence type="ECO:0000313" key="1">
    <source>
        <dbReference type="EMBL" id="GAQ23939.1"/>
    </source>
</evidence>
<dbReference type="RefSeq" id="WP_058980121.1">
    <property type="nucleotide sequence ID" value="NZ_BCMS01000006.1"/>
</dbReference>
<name>A0A117DRZ0_9DEIO</name>
<proteinExistence type="predicted"/>
<evidence type="ECO:0000313" key="2">
    <source>
        <dbReference type="Proteomes" id="UP000056209"/>
    </source>
</evidence>
<dbReference type="OrthoDB" id="70673at2"/>
<comment type="caution">
    <text evidence="1">The sequence shown here is derived from an EMBL/GenBank/DDBJ whole genome shotgun (WGS) entry which is preliminary data.</text>
</comment>